<organism evidence="1">
    <name type="scientific">Enterovibrio sp. FF_113</name>
    <dbReference type="NCBI Taxonomy" id="1660266"/>
    <lineage>
        <taxon>Bacteria</taxon>
        <taxon>Pseudomonadati</taxon>
        <taxon>Pseudomonadota</taxon>
        <taxon>Gammaproteobacteria</taxon>
        <taxon>Vibrionales</taxon>
        <taxon>Vibrionaceae</taxon>
        <taxon>Enterovibrio</taxon>
    </lineage>
</organism>
<dbReference type="SUPFAM" id="SSF109604">
    <property type="entry name" value="HD-domain/PDEase-like"/>
    <property type="match status" value="1"/>
</dbReference>
<keyword evidence="1" id="KW-0378">Hydrolase</keyword>
<dbReference type="EMBL" id="KP795616">
    <property type="protein sequence ID" value="AKN38808.1"/>
    <property type="molecule type" value="Genomic_DNA"/>
</dbReference>
<dbReference type="GO" id="GO:0016787">
    <property type="term" value="F:hydrolase activity"/>
    <property type="evidence" value="ECO:0007669"/>
    <property type="project" value="UniProtKB-KW"/>
</dbReference>
<proteinExistence type="predicted"/>
<reference evidence="1" key="1">
    <citation type="journal article" date="2015" name="MBio">
        <title>Eco-Evolutionary Dynamics of Episomes among Ecologically Cohesive Bacterial Populations.</title>
        <authorList>
            <person name="Xue H."/>
            <person name="Cordero O.X."/>
            <person name="Camas F.M."/>
            <person name="Trimble W."/>
            <person name="Meyer F."/>
            <person name="Guglielmini J."/>
            <person name="Rocha E.P."/>
            <person name="Polz M.F."/>
        </authorList>
    </citation>
    <scope>NUCLEOTIDE SEQUENCE</scope>
    <source>
        <strain evidence="1">FF_113</strain>
    </source>
</reference>
<name>A0A0H3ZQZ7_9GAMM</name>
<sequence>MNSNTNARLDHLSPEAGATASEAALSLCFAHQPDSNAPAIVMSNGELHRFGEPFVADIESIAFALSHINRYTGHVGAYSVAQHCVLVCDRLPDHLKLAGLLHDAPEALLGDVSKPLKNLLPEYQAIEAWYHRQFDVQFGVETEHPQVKEVDLRMLVTEAKFFGLPLENFPNVKPFDLRFTVWSPKIARFFFMSRFNELTSAR</sequence>
<protein>
    <submittedName>
        <fullName evidence="1">Putative hydrolase</fullName>
    </submittedName>
</protein>
<accession>A0A0H3ZQZ7</accession>
<evidence type="ECO:0000313" key="1">
    <source>
        <dbReference type="EMBL" id="AKN38808.1"/>
    </source>
</evidence>
<dbReference type="AlphaFoldDB" id="A0A0H3ZQZ7"/>
<dbReference type="Gene3D" id="1.10.3210.10">
    <property type="entry name" value="Hypothetical protein af1432"/>
    <property type="match status" value="1"/>
</dbReference>